<dbReference type="EMBL" id="MN740581">
    <property type="protein sequence ID" value="QHU34899.1"/>
    <property type="molecule type" value="Genomic_DNA"/>
</dbReference>
<proteinExistence type="predicted"/>
<sequence>MNNIKNNIPTNIPTIDYYKDLKDIKKVLDEKIYKLLSKDESFSEMLDNIKDNFINSNLTIVEDNLSKPQLTNYKTFNGKIRNILEIIVKLLEYHTDYEYKKDNDEILTTVIKTMKEKMDENNKKLADDYNGNKQAEAPEKKGNESHTERESPESLNTTIKEIVENKVKDDKDVKQEEEKEKRKKILTYIYTLKYYIHLLSTNDMRADYLDNQIKILDTQIADKLKEQTIKTQGNKSGVQTDNTELNIARENLKKIHEEYKKYYKEICSYVRISIYDIFDIVANKEAEMVDKMKKKEEGDKKDKDITKEYEKYIADFKKIYNSVLNNNTSANDDIFALLKDSNNEKIDLEARKKLLAEMKELLDTQLKKLNDTINFLVTSNKQEYLDQIKEIKKVFKDYGKEKEYKDSISSLIVKEENEIVKLIAKNIEQTKSYTERSKLVSSNKQSGGGDKKDNKYYEGKYENIKKLKDNIENLITKIRETEGIEDNDDPFEKKDNVLNMMADPNNGIISIYKSIWNDYIKETKKSKGKGINIENLKQDDRLYHRFIENDLDPSEVLKITFQDKVIFICIILIIRTFSMVLIEFLIEYNIISSLSRGIIVYSILYILLIMLSVLVVNYDSYKLRIIANYLNLHINSSNIYFHILLFLLFNGLVLIIVNNDNGLNNIDNMFNFTYIYKYIYEISEKSKTVSELRLSQKDKIMLQYRMDIITMIIFIFTSLLILIM</sequence>
<evidence type="ECO:0000256" key="3">
    <source>
        <dbReference type="SAM" id="Phobius"/>
    </source>
</evidence>
<keyword evidence="1" id="KW-0175">Coiled coil</keyword>
<keyword evidence="3" id="KW-1133">Transmembrane helix</keyword>
<organism evidence="4">
    <name type="scientific">viral metagenome</name>
    <dbReference type="NCBI Taxonomy" id="1070528"/>
    <lineage>
        <taxon>unclassified sequences</taxon>
        <taxon>metagenomes</taxon>
        <taxon>organismal metagenomes</taxon>
    </lineage>
</organism>
<accession>A0A6C0LVX0</accession>
<dbReference type="AlphaFoldDB" id="A0A6C0LVX0"/>
<keyword evidence="3" id="KW-0472">Membrane</keyword>
<feature type="transmembrane region" description="Helical" evidence="3">
    <location>
        <begin position="704"/>
        <end position="723"/>
    </location>
</feature>
<feature type="compositionally biased region" description="Basic and acidic residues" evidence="2">
    <location>
        <begin position="136"/>
        <end position="152"/>
    </location>
</feature>
<feature type="transmembrane region" description="Helical" evidence="3">
    <location>
        <begin position="565"/>
        <end position="586"/>
    </location>
</feature>
<feature type="transmembrane region" description="Helical" evidence="3">
    <location>
        <begin position="598"/>
        <end position="618"/>
    </location>
</feature>
<keyword evidence="3" id="KW-0812">Transmembrane</keyword>
<evidence type="ECO:0000313" key="4">
    <source>
        <dbReference type="EMBL" id="QHU34899.1"/>
    </source>
</evidence>
<feature type="region of interest" description="Disordered" evidence="2">
    <location>
        <begin position="124"/>
        <end position="158"/>
    </location>
</feature>
<reference evidence="4" key="1">
    <citation type="journal article" date="2020" name="Nature">
        <title>Giant virus diversity and host interactions through global metagenomics.</title>
        <authorList>
            <person name="Schulz F."/>
            <person name="Roux S."/>
            <person name="Paez-Espino D."/>
            <person name="Jungbluth S."/>
            <person name="Walsh D.A."/>
            <person name="Denef V.J."/>
            <person name="McMahon K.D."/>
            <person name="Konstantinidis K.T."/>
            <person name="Eloe-Fadrosh E.A."/>
            <person name="Kyrpides N.C."/>
            <person name="Woyke T."/>
        </authorList>
    </citation>
    <scope>NUCLEOTIDE SEQUENCE</scope>
    <source>
        <strain evidence="4">GVMAG-S-1017244-22</strain>
    </source>
</reference>
<name>A0A6C0LVX0_9ZZZZ</name>
<feature type="region of interest" description="Disordered" evidence="2">
    <location>
        <begin position="434"/>
        <end position="455"/>
    </location>
</feature>
<evidence type="ECO:0000256" key="2">
    <source>
        <dbReference type="SAM" id="MobiDB-lite"/>
    </source>
</evidence>
<evidence type="ECO:0000256" key="1">
    <source>
        <dbReference type="SAM" id="Coils"/>
    </source>
</evidence>
<feature type="coiled-coil region" evidence="1">
    <location>
        <begin position="457"/>
        <end position="484"/>
    </location>
</feature>
<protein>
    <submittedName>
        <fullName evidence="4">Uncharacterized protein</fullName>
    </submittedName>
</protein>
<feature type="transmembrane region" description="Helical" evidence="3">
    <location>
        <begin position="638"/>
        <end position="657"/>
    </location>
</feature>